<proteinExistence type="predicted"/>
<dbReference type="EMBL" id="QZBD01000866">
    <property type="protein sequence ID" value="THY03821.1"/>
    <property type="molecule type" value="Genomic_DNA"/>
</dbReference>
<dbReference type="InterPro" id="IPR053178">
    <property type="entry name" value="Osmoadaptation_assoc"/>
</dbReference>
<evidence type="ECO:0000313" key="2">
    <source>
        <dbReference type="EMBL" id="THY03821.1"/>
    </source>
</evidence>
<feature type="compositionally biased region" description="Polar residues" evidence="1">
    <location>
        <begin position="132"/>
        <end position="144"/>
    </location>
</feature>
<organism evidence="2 3">
    <name type="scientific">Aureobasidium pullulans</name>
    <name type="common">Black yeast</name>
    <name type="synonym">Pullularia pullulans</name>
    <dbReference type="NCBI Taxonomy" id="5580"/>
    <lineage>
        <taxon>Eukaryota</taxon>
        <taxon>Fungi</taxon>
        <taxon>Dikarya</taxon>
        <taxon>Ascomycota</taxon>
        <taxon>Pezizomycotina</taxon>
        <taxon>Dothideomycetes</taxon>
        <taxon>Dothideomycetidae</taxon>
        <taxon>Dothideales</taxon>
        <taxon>Saccotheciaceae</taxon>
        <taxon>Aureobasidium</taxon>
    </lineage>
</organism>
<feature type="compositionally biased region" description="Low complexity" evidence="1">
    <location>
        <begin position="166"/>
        <end position="181"/>
    </location>
</feature>
<accession>A0A4S9JLY0</accession>
<feature type="region of interest" description="Disordered" evidence="1">
    <location>
        <begin position="126"/>
        <end position="203"/>
    </location>
</feature>
<dbReference type="PANTHER" id="PTHR38111">
    <property type="entry name" value="ZN(2)-C6 FUNGAL-TYPE DOMAIN-CONTAINING PROTEIN-RELATED"/>
    <property type="match status" value="1"/>
</dbReference>
<sequence>CGISTFGSDSCGTSTQVSSEDNNPVFASISTFCPRHSYASAKLCCPSYSSDLFLFSYSTTRAYSECLVFLQTGKLNVHHVDPDNDQPKAVCNVAKEKSNAMNRNRPAVIRPWKFVDVSDKVSEEYDVLSGPSEHQSQQQRNSIELNPIEYVPKTQHRTQETEGLETSSSSSNSSPQYSTSTKTRHHAVNSSQKNRIPPSVDAGPTTRSQMLIVALYHYLPTNEPKEHRGDHEHPRLTFLNLSNGAIFRPRAPFLAAAIDSFTLVQASLALGDVRLGFAAIRRYSACLSKFNAALAESDLYSHDDILLCILVLSILESIRPISQFGGWASHVRGAIKYLENRGPRPLKTRYQTVLFHHAKQASVLWGIFHQEPIPFSGTDWLQLSESAPFINHETRLIDIGTRIPGLLSPSSYLSSPTDMSGYQTYFQDLLATSHDIQKWLANFHRQKDAHLHACDEINFPTYFRLVKRNVLSTAFSFRDFNDAWYLSTAWTYLYLLQTTCLSIMHSGLPLHFEVDAASLVASVEFTVDNLSKTVPQALSAQSGFSGRLSVNLFLRMITLHYEAQGRDEMVRWCGDIESALYTEKVLDRPDQIRPRIWSSRSYWTRSLGRSSRSRPVLDRSSRNWSLA</sequence>
<evidence type="ECO:0000256" key="1">
    <source>
        <dbReference type="SAM" id="MobiDB-lite"/>
    </source>
</evidence>
<feature type="non-terminal residue" evidence="2">
    <location>
        <position position="1"/>
    </location>
</feature>
<dbReference type="Proteomes" id="UP000306584">
    <property type="component" value="Unassembled WGS sequence"/>
</dbReference>
<dbReference type="PANTHER" id="PTHR38111:SF2">
    <property type="entry name" value="FINGER DOMAIN PROTEIN, PUTATIVE (AFU_ORTHOLOGUE AFUA_1G01560)-RELATED"/>
    <property type="match status" value="1"/>
</dbReference>
<evidence type="ECO:0000313" key="3">
    <source>
        <dbReference type="Proteomes" id="UP000306584"/>
    </source>
</evidence>
<reference evidence="2 3" key="1">
    <citation type="submission" date="2018-10" db="EMBL/GenBank/DDBJ databases">
        <title>Fifty Aureobasidium pullulans genomes reveal a recombining polyextremotolerant generalist.</title>
        <authorList>
            <person name="Gostincar C."/>
            <person name="Turk M."/>
            <person name="Zajc J."/>
            <person name="Gunde-Cimerman N."/>
        </authorList>
    </citation>
    <scope>NUCLEOTIDE SEQUENCE [LARGE SCALE GENOMIC DNA]</scope>
    <source>
        <strain evidence="2 3">EXF-6604</strain>
    </source>
</reference>
<dbReference type="AlphaFoldDB" id="A0A4S9JLY0"/>
<name>A0A4S9JLY0_AURPU</name>
<comment type="caution">
    <text evidence="2">The sequence shown here is derived from an EMBL/GenBank/DDBJ whole genome shotgun (WGS) entry which is preliminary data.</text>
</comment>
<protein>
    <recommendedName>
        <fullName evidence="4">Transcription factor domain-containing protein</fullName>
    </recommendedName>
</protein>
<feature type="region of interest" description="Disordered" evidence="1">
    <location>
        <begin position="1"/>
        <end position="20"/>
    </location>
</feature>
<gene>
    <name evidence="2" type="ORF">D6D01_10173</name>
</gene>
<evidence type="ECO:0008006" key="4">
    <source>
        <dbReference type="Google" id="ProtNLM"/>
    </source>
</evidence>